<keyword evidence="2" id="KW-1185">Reference proteome</keyword>
<dbReference type="EMBL" id="JBBKAJ010000022">
    <property type="protein sequence ID" value="MEJ8636059.1"/>
    <property type="molecule type" value="Genomic_DNA"/>
</dbReference>
<keyword evidence="1" id="KW-0378">Hydrolase</keyword>
<evidence type="ECO:0000313" key="1">
    <source>
        <dbReference type="EMBL" id="MEJ8636059.1"/>
    </source>
</evidence>
<sequence length="397" mass="41395">MCLRPRDRLLLVPVVLCALLATTPSPAAGAPVDPMPLLTVPVPVIPAPLVLGPPGPALVAPAAPEPVAPPAAAPEPAAPPVDGPDISISAEVARLYAETARATAGYEKGRRAAEAQRLAAGRLQDQLDLQRGEMSLLRDDLGVVARAQYRSGGSLTFTARLLLSKTPDELLRGRRIARQAEEAVGRLLDRARLAERRLSAAERRARAAWHDLDVRRARLAVVKQGITAKLESAQWQLQGEADRSVAAGTCAGAVPVDEDTPPATAWVPPVEDYALSAGFGSGGSHWVSGHTGQDFAVGIGAPVRAVGAGRVLSVSCGGAFGIEIIVQHPGGYYTQYAHLASLAVDQGQQVGTGQWIGQAGTTGNSTGPHLHFEVRLTPYLGSGVDPVPWLAERGVGL</sequence>
<dbReference type="EC" id="3.4.-.-" evidence="1"/>
<name>A0ACC6PXB7_9ACTN</name>
<dbReference type="Proteomes" id="UP001377168">
    <property type="component" value="Unassembled WGS sequence"/>
</dbReference>
<gene>
    <name evidence="1" type="ORF">WKI67_22110</name>
</gene>
<comment type="caution">
    <text evidence="1">The sequence shown here is derived from an EMBL/GenBank/DDBJ whole genome shotgun (WGS) entry which is preliminary data.</text>
</comment>
<organism evidence="1 2">
    <name type="scientific">Streptomyces achmelvichensis</name>
    <dbReference type="NCBI Taxonomy" id="3134111"/>
    <lineage>
        <taxon>Bacteria</taxon>
        <taxon>Bacillati</taxon>
        <taxon>Actinomycetota</taxon>
        <taxon>Actinomycetes</taxon>
        <taxon>Kitasatosporales</taxon>
        <taxon>Streptomycetaceae</taxon>
        <taxon>Streptomyces</taxon>
    </lineage>
</organism>
<protein>
    <submittedName>
        <fullName evidence="1">M23 family metallopeptidase</fullName>
        <ecNumber evidence="1">3.4.-.-</ecNumber>
    </submittedName>
</protein>
<evidence type="ECO:0000313" key="2">
    <source>
        <dbReference type="Proteomes" id="UP001377168"/>
    </source>
</evidence>
<reference evidence="1" key="1">
    <citation type="submission" date="2024-03" db="EMBL/GenBank/DDBJ databases">
        <title>Novel Streptomyces species of biotechnological and ecological value are a feature of Machair soil.</title>
        <authorList>
            <person name="Prole J.R."/>
            <person name="Goodfellow M."/>
            <person name="Allenby N."/>
            <person name="Ward A.C."/>
        </authorList>
    </citation>
    <scope>NUCLEOTIDE SEQUENCE</scope>
    <source>
        <strain evidence="1">MS2.AVA.5</strain>
    </source>
</reference>
<accession>A0ACC6PXB7</accession>
<proteinExistence type="predicted"/>